<dbReference type="Gene3D" id="3.80.10.10">
    <property type="entry name" value="Ribonuclease Inhibitor"/>
    <property type="match status" value="3"/>
</dbReference>
<evidence type="ECO:0000256" key="1">
    <source>
        <dbReference type="ARBA" id="ARBA00022750"/>
    </source>
</evidence>
<dbReference type="SMART" id="SM00367">
    <property type="entry name" value="LRR_CC"/>
    <property type="match status" value="7"/>
</dbReference>
<comment type="caution">
    <text evidence="4">The sequence shown here is derived from an EMBL/GenBank/DDBJ whole genome shotgun (WGS) entry which is preliminary data.</text>
</comment>
<dbReference type="Pfam" id="PF25372">
    <property type="entry name" value="DUF7885"/>
    <property type="match status" value="1"/>
</dbReference>
<accession>A0ABN7UVE2</accession>
<keyword evidence="1" id="KW-0064">Aspartyl protease</keyword>
<evidence type="ECO:0000313" key="4">
    <source>
        <dbReference type="EMBL" id="CAG8684195.1"/>
    </source>
</evidence>
<dbReference type="PANTHER" id="PTHR13318:SF190">
    <property type="entry name" value="PARTNER OF PAIRED, ISOFORM B"/>
    <property type="match status" value="1"/>
</dbReference>
<dbReference type="PROSITE" id="PS00141">
    <property type="entry name" value="ASP_PROTEASE"/>
    <property type="match status" value="1"/>
</dbReference>
<dbReference type="Gene3D" id="2.40.70.10">
    <property type="entry name" value="Acid Proteases"/>
    <property type="match status" value="1"/>
</dbReference>
<evidence type="ECO:0000256" key="2">
    <source>
        <dbReference type="SAM" id="MobiDB-lite"/>
    </source>
</evidence>
<dbReference type="EMBL" id="CAJVQB010006443">
    <property type="protein sequence ID" value="CAG8684195.1"/>
    <property type="molecule type" value="Genomic_DNA"/>
</dbReference>
<protein>
    <submittedName>
        <fullName evidence="4">17226_t:CDS:1</fullName>
    </submittedName>
</protein>
<dbReference type="Proteomes" id="UP000789901">
    <property type="component" value="Unassembled WGS sequence"/>
</dbReference>
<dbReference type="InterPro" id="IPR032675">
    <property type="entry name" value="LRR_dom_sf"/>
</dbReference>
<dbReference type="SUPFAM" id="SSF52047">
    <property type="entry name" value="RNI-like"/>
    <property type="match status" value="1"/>
</dbReference>
<gene>
    <name evidence="4" type="ORF">GMARGA_LOCUS11153</name>
</gene>
<proteinExistence type="predicted"/>
<organism evidence="4 5">
    <name type="scientific">Gigaspora margarita</name>
    <dbReference type="NCBI Taxonomy" id="4874"/>
    <lineage>
        <taxon>Eukaryota</taxon>
        <taxon>Fungi</taxon>
        <taxon>Fungi incertae sedis</taxon>
        <taxon>Mucoromycota</taxon>
        <taxon>Glomeromycotina</taxon>
        <taxon>Glomeromycetes</taxon>
        <taxon>Diversisporales</taxon>
        <taxon>Gigasporaceae</taxon>
        <taxon>Gigaspora</taxon>
    </lineage>
</organism>
<feature type="domain" description="F-box/LRR-repeat protein 15-like leucin rich repeat" evidence="3">
    <location>
        <begin position="180"/>
        <end position="397"/>
    </location>
</feature>
<keyword evidence="1" id="KW-0378">Hydrolase</keyword>
<feature type="region of interest" description="Disordered" evidence="2">
    <location>
        <begin position="410"/>
        <end position="432"/>
    </location>
</feature>
<evidence type="ECO:0000313" key="5">
    <source>
        <dbReference type="Proteomes" id="UP000789901"/>
    </source>
</evidence>
<dbReference type="InterPro" id="IPR001969">
    <property type="entry name" value="Aspartic_peptidase_AS"/>
</dbReference>
<sequence length="452" mass="51163">MTTLSCEINKVPVTGILDSGANCNIIAEEIVNELDLKINDISDIEIYTPIGKLDIVGVIHEISISILSQGPKWKQVKVTDIFVISIPEHFKDNAMKVDFPNKTFTLLDGTNIHYLGMAQLNIFNLSELLEQILYFLKIDQSSIPLCLLAVYGTSVVYHYCGEELTSSYPNLKHLNLWDNQIITDKGLYQIAQSCNKLEYLNISYCNGITDKLLIKIAKSCYNLREFYFSEAYWITDKSISRILNSYTNLLSLDISSSHGKIKDASILVQMYFKLEYLNFACVMAFWDDSLIVATIRSSPNLKHFNISSNDIGDEVVEAIASTCHELEYLDLRECGFITELSVCNVIRSCPKLQYLELGFCNISDTTIKEISYSCLNLKYLNLEGCENISEKIIKRLNPSIRIENYNSLYEQSDSGSSDTSGSDPNDDIQSENTHSLFPDLLRVSQSIIFTRL</sequence>
<evidence type="ECO:0000259" key="3">
    <source>
        <dbReference type="Pfam" id="PF25372"/>
    </source>
</evidence>
<dbReference type="InterPro" id="IPR006553">
    <property type="entry name" value="Leu-rich_rpt_Cys-con_subtyp"/>
</dbReference>
<feature type="compositionally biased region" description="Low complexity" evidence="2">
    <location>
        <begin position="412"/>
        <end position="423"/>
    </location>
</feature>
<dbReference type="InterPro" id="IPR057207">
    <property type="entry name" value="FBXL15_LRR"/>
</dbReference>
<dbReference type="PANTHER" id="PTHR13318">
    <property type="entry name" value="PARTNER OF PAIRED, ISOFORM B-RELATED"/>
    <property type="match status" value="1"/>
</dbReference>
<reference evidence="4 5" key="1">
    <citation type="submission" date="2021-06" db="EMBL/GenBank/DDBJ databases">
        <authorList>
            <person name="Kallberg Y."/>
            <person name="Tangrot J."/>
            <person name="Rosling A."/>
        </authorList>
    </citation>
    <scope>NUCLEOTIDE SEQUENCE [LARGE SCALE GENOMIC DNA]</scope>
    <source>
        <strain evidence="4 5">120-4 pot B 10/14</strain>
    </source>
</reference>
<keyword evidence="1" id="KW-0645">Protease</keyword>
<keyword evidence="5" id="KW-1185">Reference proteome</keyword>
<dbReference type="InterPro" id="IPR021109">
    <property type="entry name" value="Peptidase_aspartic_dom_sf"/>
</dbReference>
<name>A0ABN7UVE2_GIGMA</name>